<dbReference type="EMBL" id="MAJU01000008">
    <property type="protein sequence ID" value="OCH21568.1"/>
    <property type="molecule type" value="Genomic_DNA"/>
</dbReference>
<dbReference type="STRING" id="688.A6E04_06790"/>
<dbReference type="OrthoDB" id="5918653at2"/>
<organism evidence="1 2">
    <name type="scientific">Aliivibrio logei</name>
    <name type="common">Vibrio logei</name>
    <dbReference type="NCBI Taxonomy" id="688"/>
    <lineage>
        <taxon>Bacteria</taxon>
        <taxon>Pseudomonadati</taxon>
        <taxon>Pseudomonadota</taxon>
        <taxon>Gammaproteobacteria</taxon>
        <taxon>Vibrionales</taxon>
        <taxon>Vibrionaceae</taxon>
        <taxon>Aliivibrio</taxon>
    </lineage>
</organism>
<evidence type="ECO:0000313" key="1">
    <source>
        <dbReference type="EMBL" id="OCH21568.1"/>
    </source>
</evidence>
<dbReference type="AlphaFoldDB" id="A0A1B9NZQ5"/>
<proteinExistence type="predicted"/>
<sequence length="228" mass="25929">MKELHEVVNSHITSMIENGALNDIIAERLNQAIKESVDDSMRSYGDFGKALKEKMNASLNHALENVTFPEYNKFVSDVAIQAYTDVLNEQTKPQVTETIKKYLEPTPKEITAENLLDKIAEYWRQTCNEEGHEEIEIEWSDSHGMHLKIKHPEYDWETIKISCYDHRDTGIFSIGYLSEERSGCLSGTLNGATHNNGLRGYLYKLYCAGTTISGFDAVYGESVYIGWD</sequence>
<name>A0A1B9NZQ5_ALILO</name>
<comment type="caution">
    <text evidence="1">The sequence shown here is derived from an EMBL/GenBank/DDBJ whole genome shotgun (WGS) entry which is preliminary data.</text>
</comment>
<accession>A0A1B9NZQ5</accession>
<evidence type="ECO:0000313" key="2">
    <source>
        <dbReference type="Proteomes" id="UP000093523"/>
    </source>
</evidence>
<dbReference type="Proteomes" id="UP000093523">
    <property type="component" value="Unassembled WGS sequence"/>
</dbReference>
<reference evidence="1 2" key="1">
    <citation type="submission" date="2016-06" db="EMBL/GenBank/DDBJ databases">
        <authorList>
            <person name="Kjaerup R.B."/>
            <person name="Dalgaard T.S."/>
            <person name="Juul-Madsen H.R."/>
        </authorList>
    </citation>
    <scope>NUCLEOTIDE SEQUENCE [LARGE SCALE GENOMIC DNA]</scope>
    <source>
        <strain evidence="1 2">1S159</strain>
    </source>
</reference>
<gene>
    <name evidence="1" type="ORF">A6E04_06790</name>
</gene>
<protein>
    <submittedName>
        <fullName evidence="1">Uncharacterized protein</fullName>
    </submittedName>
</protein>
<dbReference type="RefSeq" id="WP_065610110.1">
    <property type="nucleotide sequence ID" value="NZ_CAWMPN010000008.1"/>
</dbReference>